<dbReference type="Proteomes" id="UP001500449">
    <property type="component" value="Unassembled WGS sequence"/>
</dbReference>
<feature type="region of interest" description="Disordered" evidence="1">
    <location>
        <begin position="367"/>
        <end position="425"/>
    </location>
</feature>
<gene>
    <name evidence="2" type="ORF">GCM10009836_55640</name>
</gene>
<sequence length="1096" mass="110512">MPGVVRLTSIDGPAAAHRASGSAGAAGPAGPHDSAGSDGAAVSGDSLGSVGEIRVANTGAPLDAGGVAALASLRASAKRDDPGSAGRFGVGFAAVLAVSDEPRLVVGPGAGVRFSAADTAAAVRELPGPAAEVARREGQVPVLRLVWPVAADEPGPPEGFATEVRLPLRPGVDVAALVAQARMAGPDLLLGLSGLAAIEIDGERIERTDVGGMTTVGGARYRVVRASVTTEAGAAVEDRHRRERALCWALPLDGEGTPASLGPSSGEVLHAPTAGAERLGLPARLIADLPLDPDRRRVRPGPVLDAVVSAAAAAYVDLVLAVPVESRLDLVPATGFPLSELDGWLRGAIIEALALAPWLPPALPPSAGVPTVAPRGTGQDRGGSDPRGPGLREQAVDGPGPGGPGDAGLAEPGVGPAGSAPASELLSPFDGAAARASAVSAPPVESAGGPTLLVPRRAEWLDLAGAPGLPALLAAADPAFARLADVDPRRAAVLGELGMTRVGAVEMVERLFGIEAGPRWWRTLYAALEPALESGPGLAEELRALPVPLVDGRLAAGPPSVLVGELDDAAREVAALGLPGLHVADPEAVHPLLARLSAGEADHATLLDHPALREAVDRSLDDADAGLDTTPLAEAVLGLLPGTPGFGALALPDDEGLPSRADELMLPDAAIRPLLDPEAPIGILDAGWAGRFPREALVAAGVLDGFAVVVDEEPAGPEHALHDEDLWWDSGPEPTRVAGVRDLDLVDDDAWPAALALLASEPETRAAILDPGGYTGWWLSRNALLGGEEPAHWRRPEATHLAGLYDPAPVGPADPGTVASATAAPDPAALPPARSDLAGSDLTDSDPTGSGPTGAEPGPDSRGATPRLAGPGRRERVFRPTQSADSRGVGVDSAVLAAIGVRGALRVGSTGEAADLLGRLGDPGREVSAALAAEAHEVLAGAVAAGVVDVGELAVPALVRSLAGTVVDVDRAVVLDVAWALAVLPAAEIVVGGEPGALAAILDLPLASEVVAGEVVGEGEPVAWAALPEVVVACRTAGLPLPFGEVWLHELLEVDLTRPEKARTAVPTWVDAAGRVHADDPVRALLAHRPGRDTNG</sequence>
<proteinExistence type="predicted"/>
<evidence type="ECO:0008006" key="4">
    <source>
        <dbReference type="Google" id="ProtNLM"/>
    </source>
</evidence>
<evidence type="ECO:0000313" key="2">
    <source>
        <dbReference type="EMBL" id="GAA1868053.1"/>
    </source>
</evidence>
<comment type="caution">
    <text evidence="2">The sequence shown here is derived from an EMBL/GenBank/DDBJ whole genome shotgun (WGS) entry which is preliminary data.</text>
</comment>
<reference evidence="2 3" key="1">
    <citation type="journal article" date="2019" name="Int. J. Syst. Evol. Microbiol.">
        <title>The Global Catalogue of Microorganisms (GCM) 10K type strain sequencing project: providing services to taxonomists for standard genome sequencing and annotation.</title>
        <authorList>
            <consortium name="The Broad Institute Genomics Platform"/>
            <consortium name="The Broad Institute Genome Sequencing Center for Infectious Disease"/>
            <person name="Wu L."/>
            <person name="Ma J."/>
        </authorList>
    </citation>
    <scope>NUCLEOTIDE SEQUENCE [LARGE SCALE GENOMIC DNA]</scope>
    <source>
        <strain evidence="2 3">JCM 16009</strain>
    </source>
</reference>
<protein>
    <recommendedName>
        <fullName evidence="4">Molecular chaperone Hsp90</fullName>
    </recommendedName>
</protein>
<evidence type="ECO:0000313" key="3">
    <source>
        <dbReference type="Proteomes" id="UP001500449"/>
    </source>
</evidence>
<name>A0ABN2NID7_9PSEU</name>
<keyword evidence="3" id="KW-1185">Reference proteome</keyword>
<feature type="region of interest" description="Disordered" evidence="1">
    <location>
        <begin position="7"/>
        <end position="43"/>
    </location>
</feature>
<organism evidence="2 3">
    <name type="scientific">Pseudonocardia ailaonensis</name>
    <dbReference type="NCBI Taxonomy" id="367279"/>
    <lineage>
        <taxon>Bacteria</taxon>
        <taxon>Bacillati</taxon>
        <taxon>Actinomycetota</taxon>
        <taxon>Actinomycetes</taxon>
        <taxon>Pseudonocardiales</taxon>
        <taxon>Pseudonocardiaceae</taxon>
        <taxon>Pseudonocardia</taxon>
    </lineage>
</organism>
<evidence type="ECO:0000256" key="1">
    <source>
        <dbReference type="SAM" id="MobiDB-lite"/>
    </source>
</evidence>
<feature type="compositionally biased region" description="Low complexity" evidence="1">
    <location>
        <begin position="819"/>
        <end position="838"/>
    </location>
</feature>
<feature type="region of interest" description="Disordered" evidence="1">
    <location>
        <begin position="804"/>
        <end position="885"/>
    </location>
</feature>
<dbReference type="EMBL" id="BAAAQK010000023">
    <property type="protein sequence ID" value="GAA1868053.1"/>
    <property type="molecule type" value="Genomic_DNA"/>
</dbReference>
<accession>A0ABN2NID7</accession>
<feature type="compositionally biased region" description="Low complexity" evidence="1">
    <location>
        <begin position="12"/>
        <end position="37"/>
    </location>
</feature>